<dbReference type="PANTHER" id="PTHR11851">
    <property type="entry name" value="METALLOPROTEASE"/>
    <property type="match status" value="1"/>
</dbReference>
<reference evidence="5" key="1">
    <citation type="submission" date="2017-02" db="EMBL/GenBank/DDBJ databases">
        <authorList>
            <person name="Varghese N."/>
            <person name="Submissions S."/>
        </authorList>
    </citation>
    <scope>NUCLEOTIDE SEQUENCE [LARGE SCALE GENOMIC DNA]</scope>
    <source>
        <strain evidence="5">DSM 22385</strain>
    </source>
</reference>
<dbReference type="STRING" id="572036.SAMN05661099_2113"/>
<feature type="chain" id="PRO_5013046732" evidence="1">
    <location>
        <begin position="30"/>
        <end position="473"/>
    </location>
</feature>
<keyword evidence="5" id="KW-1185">Reference proteome</keyword>
<dbReference type="PANTHER" id="PTHR11851:SF224">
    <property type="entry name" value="PROCESSING PROTEASE"/>
    <property type="match status" value="1"/>
</dbReference>
<sequence>MLRIKKMKKITSYIFSALALFALSLSVNAQTKQAAFKVPAYEKFTLPNGLTVYLMEQHEVPVISVSAILPAGAIYDGSKSGLASLTASGLQYGTKSYSKTKIEEELDFIGASLNTYASKESAGLSSKFAAKDVDKVMPILKEVLVDPIFDKEEFEKERKRVLTNLDQAKQSPRNVISSYWDKFIYGDHVYGNSLTGSQATVGKFSIDDLKAFYAANYSPKGSAIAVAGDFNAKDMKARLEKLFGGWKSNASGQQNLAAQNVPAPTSARILLVNKDDARETTFLIGGLGIRRDNPDFVAIEVVNTVFGGRFTSWLNDELRVNSGLTYGANSRFTPLKNAGTFAISTFTANKTTEATIDKALQVLDSLHKKGFDDKTLASAKNYVKGQFPPRYETAGQLAGLLTQMFWYGFDESFINNFEKNVDGLTATKSREIINKYFPKDKLQFVVIGKSEEIKKIAEKYGPVVTKEIKADGF</sequence>
<dbReference type="Gene3D" id="3.30.830.10">
    <property type="entry name" value="Metalloenzyme, LuxS/M16 peptidase-like"/>
    <property type="match status" value="2"/>
</dbReference>
<dbReference type="Pfam" id="PF05193">
    <property type="entry name" value="Peptidase_M16_C"/>
    <property type="match status" value="1"/>
</dbReference>
<accession>A0A1T5D1U0</accession>
<dbReference type="InterPro" id="IPR050361">
    <property type="entry name" value="MPP/UQCRC_Complex"/>
</dbReference>
<feature type="domain" description="Peptidase M16 N-terminal" evidence="2">
    <location>
        <begin position="56"/>
        <end position="195"/>
    </location>
</feature>
<evidence type="ECO:0000313" key="5">
    <source>
        <dbReference type="Proteomes" id="UP000189981"/>
    </source>
</evidence>
<dbReference type="GO" id="GO:0046872">
    <property type="term" value="F:metal ion binding"/>
    <property type="evidence" value="ECO:0007669"/>
    <property type="project" value="InterPro"/>
</dbReference>
<dbReference type="AlphaFoldDB" id="A0A1T5D1U0"/>
<evidence type="ECO:0000259" key="2">
    <source>
        <dbReference type="Pfam" id="PF00675"/>
    </source>
</evidence>
<evidence type="ECO:0000256" key="1">
    <source>
        <dbReference type="SAM" id="SignalP"/>
    </source>
</evidence>
<organism evidence="4 5">
    <name type="scientific">Daejeonella lutea</name>
    <dbReference type="NCBI Taxonomy" id="572036"/>
    <lineage>
        <taxon>Bacteria</taxon>
        <taxon>Pseudomonadati</taxon>
        <taxon>Bacteroidota</taxon>
        <taxon>Sphingobacteriia</taxon>
        <taxon>Sphingobacteriales</taxon>
        <taxon>Sphingobacteriaceae</taxon>
        <taxon>Daejeonella</taxon>
    </lineage>
</organism>
<gene>
    <name evidence="4" type="ORF">SAMN05661099_2113</name>
</gene>
<protein>
    <submittedName>
        <fullName evidence="4">Predicted Zn-dependent peptidase</fullName>
    </submittedName>
</protein>
<proteinExistence type="predicted"/>
<evidence type="ECO:0000313" key="4">
    <source>
        <dbReference type="EMBL" id="SKB65597.1"/>
    </source>
</evidence>
<dbReference type="Proteomes" id="UP000189981">
    <property type="component" value="Unassembled WGS sequence"/>
</dbReference>
<dbReference type="InterPro" id="IPR011249">
    <property type="entry name" value="Metalloenz_LuxS/M16"/>
</dbReference>
<dbReference type="Pfam" id="PF00675">
    <property type="entry name" value="Peptidase_M16"/>
    <property type="match status" value="1"/>
</dbReference>
<feature type="domain" description="Peptidase M16 C-terminal" evidence="3">
    <location>
        <begin position="203"/>
        <end position="381"/>
    </location>
</feature>
<dbReference type="InterPro" id="IPR011765">
    <property type="entry name" value="Pept_M16_N"/>
</dbReference>
<evidence type="ECO:0000259" key="3">
    <source>
        <dbReference type="Pfam" id="PF05193"/>
    </source>
</evidence>
<dbReference type="EMBL" id="FUYR01000002">
    <property type="protein sequence ID" value="SKB65597.1"/>
    <property type="molecule type" value="Genomic_DNA"/>
</dbReference>
<name>A0A1T5D1U0_9SPHI</name>
<keyword evidence="1" id="KW-0732">Signal</keyword>
<dbReference type="SUPFAM" id="SSF63411">
    <property type="entry name" value="LuxS/MPP-like metallohydrolase"/>
    <property type="match status" value="2"/>
</dbReference>
<feature type="signal peptide" evidence="1">
    <location>
        <begin position="1"/>
        <end position="29"/>
    </location>
</feature>
<dbReference type="InterPro" id="IPR007863">
    <property type="entry name" value="Peptidase_M16_C"/>
</dbReference>